<sequence length="1526" mass="166153">MMRRNICLDLKIKSALWHYAMQLFEYFAGQRDRDKARLASTPLHRRERQQDTRGPSEQHARQRREPRGEGRCATGGLPTRDCHVAASQDVHQVPQQGPQRYDSHDEHDDTRTGAPTPAMNLDCYAADPPTAASSPRDLSTPPTSASHVGDALGCGSGDEEPLAYQADLSRASGDEPRAKKRRKQSNPVRYHTSPVALPEGLEDLAAAAMDAGAAPSDEDGCPEETSLAPSSPQDDAVDIGVLNLESKRRRRDEANGDGDDCSGLRCHHCNAVFAGDDQLRLHIEEEHVQKLLEKQLQQQASYNRAYVSHMGGDNGGVKTPMDLQNPPPFLDRKPTTSPAEFAKNHPFPFPAMPPLIPISFPGHASADSHLAERQRSEARQGQNPSTPMPNGSSGPAGNMRIFNPEAFCELCNKEFCNKYFLKTHKANKHGIYSVESLVSSPYAPGFFSPGLSSPLPMHPMLQAPMSDPSLGARQGIINMESFCEICQKEFCNKYFLKKHKQKIHGIVDPSQQNSNSADSSSDRKTSSSPTGVTGQELAVSTAVASAVATSVAEKNGNSASQEPQQQQPPPHPADPFRMDFASIYPGVNGRFSMPSLTPPTGTLVTSASSHSPIVSSSVSGDPKSLPAFFNQNSSSSTESGSTTVFTPEKLREMGVINAEAFCEICCKEFCNKYFLRTHKQNKHGIQMVDSPLRPPGLGPPQAGGPLALMPPVASMATPAGLTGPQDAPENLTAPSRTAGGGTSPESALLRSTFASDFEPTADLTCEICNRPFSSQYLLKMHKFYTHNVPYVKEEDDESKPSSPSGGPNQAAAQSRDGAPRDGADALRMGRQPDGGASSCHTDDAASQDLQKLQSMIRDLTASIANENKVGCSVCRAEFDNKYFLRAHMMNEHGVLLNEDGSSMAAGDGSSSSQHRTPMELPPPPFSSIAFPSPVFDSEAFCEICQKEFCSKYFLKTHKQNIHGISMDSDPPTAPKKDDAQPAKVQPGRVNGPLLALPPPPLSSMPLPLVPVPERGRSQVTGRNYCNICNKELCNKYFMKTHMLKMHGINLDEHPADAARNSIIGGVTCEICQKELCSKYFLKVHKQNTHGILEDPAKENSNHSSASGEKGNELVLYQPGEVGDANSRSFNHYTEVCPLCDRRFKSIKWLKTHMVNDHSDMLKENVYSRMDTVPPGAVKLCIICGQGFPDKVALQIHLIKDHRTTTEELGLMNTSPTAAASDPLVALAQDPVKLNGAAAHPADRAAHVFKRPGVSGGGGGSTRIYHCSYCVYSTRWLSNLYAHEKRHTGVNLEGEKRFVCRICHRAYRYNHSLQRHLLNHRAAGLSAASAARPPKTQDLPQDLSSADPAKSSCSQPQPPSKVKCYRCSKCNRKFRSRELCLAHIYTAHDAKRPHKSGRPFRCRICGFATRAWNILKIHIMKQHQEDASEDKSLGSQPDGTPAGPVDEDGSKPTRTPTPTKGGGQLPMTYAMPQSPPTAGTFIMQPFLIEQPESKDAKNDTFVPSLVYLPVCQKVSQPMTVAFTLTPA</sequence>
<gene>
    <name evidence="1" type="ORF">HPB47_001904</name>
</gene>
<evidence type="ECO:0000313" key="1">
    <source>
        <dbReference type="EMBL" id="KAG0422244.1"/>
    </source>
</evidence>
<evidence type="ECO:0000313" key="2">
    <source>
        <dbReference type="Proteomes" id="UP000805193"/>
    </source>
</evidence>
<proteinExistence type="predicted"/>
<comment type="caution">
    <text evidence="1">The sequence shown here is derived from an EMBL/GenBank/DDBJ whole genome shotgun (WGS) entry which is preliminary data.</text>
</comment>
<keyword evidence="2" id="KW-1185">Reference proteome</keyword>
<organism evidence="1 2">
    <name type="scientific">Ixodes persulcatus</name>
    <name type="common">Taiga tick</name>
    <dbReference type="NCBI Taxonomy" id="34615"/>
    <lineage>
        <taxon>Eukaryota</taxon>
        <taxon>Metazoa</taxon>
        <taxon>Ecdysozoa</taxon>
        <taxon>Arthropoda</taxon>
        <taxon>Chelicerata</taxon>
        <taxon>Arachnida</taxon>
        <taxon>Acari</taxon>
        <taxon>Parasitiformes</taxon>
        <taxon>Ixodida</taxon>
        <taxon>Ixodoidea</taxon>
        <taxon>Ixodidae</taxon>
        <taxon>Ixodinae</taxon>
        <taxon>Ixodes</taxon>
    </lineage>
</organism>
<reference evidence="1 2" key="1">
    <citation type="journal article" date="2020" name="Cell">
        <title>Large-Scale Comparative Analyses of Tick Genomes Elucidate Their Genetic Diversity and Vector Capacities.</title>
        <authorList>
            <consortium name="Tick Genome and Microbiome Consortium (TIGMIC)"/>
            <person name="Jia N."/>
            <person name="Wang J."/>
            <person name="Shi W."/>
            <person name="Du L."/>
            <person name="Sun Y."/>
            <person name="Zhan W."/>
            <person name="Jiang J.F."/>
            <person name="Wang Q."/>
            <person name="Zhang B."/>
            <person name="Ji P."/>
            <person name="Bell-Sakyi L."/>
            <person name="Cui X.M."/>
            <person name="Yuan T.T."/>
            <person name="Jiang B.G."/>
            <person name="Yang W.F."/>
            <person name="Lam T.T."/>
            <person name="Chang Q.C."/>
            <person name="Ding S.J."/>
            <person name="Wang X.J."/>
            <person name="Zhu J.G."/>
            <person name="Ruan X.D."/>
            <person name="Zhao L."/>
            <person name="Wei J.T."/>
            <person name="Ye R.Z."/>
            <person name="Que T.C."/>
            <person name="Du C.H."/>
            <person name="Zhou Y.H."/>
            <person name="Cheng J.X."/>
            <person name="Dai P.F."/>
            <person name="Guo W.B."/>
            <person name="Han X.H."/>
            <person name="Huang E.J."/>
            <person name="Li L.F."/>
            <person name="Wei W."/>
            <person name="Gao Y.C."/>
            <person name="Liu J.Z."/>
            <person name="Shao H.Z."/>
            <person name="Wang X."/>
            <person name="Wang C.C."/>
            <person name="Yang T.C."/>
            <person name="Huo Q.B."/>
            <person name="Li W."/>
            <person name="Chen H.Y."/>
            <person name="Chen S.E."/>
            <person name="Zhou L.G."/>
            <person name="Ni X.B."/>
            <person name="Tian J.H."/>
            <person name="Sheng Y."/>
            <person name="Liu T."/>
            <person name="Pan Y.S."/>
            <person name="Xia L.Y."/>
            <person name="Li J."/>
            <person name="Zhao F."/>
            <person name="Cao W.C."/>
        </authorList>
    </citation>
    <scope>NUCLEOTIDE SEQUENCE [LARGE SCALE GENOMIC DNA]</scope>
    <source>
        <strain evidence="1">Iper-2018</strain>
    </source>
</reference>
<dbReference type="EMBL" id="JABSTQ010010258">
    <property type="protein sequence ID" value="KAG0422244.1"/>
    <property type="molecule type" value="Genomic_DNA"/>
</dbReference>
<dbReference type="Proteomes" id="UP000805193">
    <property type="component" value="Unassembled WGS sequence"/>
</dbReference>
<protein>
    <submittedName>
        <fullName evidence="1">Uncharacterized protein</fullName>
    </submittedName>
</protein>
<name>A0AC60PMW6_IXOPE</name>
<accession>A0AC60PMW6</accession>